<dbReference type="HOGENOM" id="CLU_092518_0_0_1"/>
<feature type="region of interest" description="Disordered" evidence="1">
    <location>
        <begin position="192"/>
        <end position="241"/>
    </location>
</feature>
<dbReference type="AlphaFoldDB" id="A0A0C9VME5"/>
<evidence type="ECO:0000313" key="3">
    <source>
        <dbReference type="Proteomes" id="UP000053820"/>
    </source>
</evidence>
<organism evidence="2 3">
    <name type="scientific">Hydnomerulius pinastri MD-312</name>
    <dbReference type="NCBI Taxonomy" id="994086"/>
    <lineage>
        <taxon>Eukaryota</taxon>
        <taxon>Fungi</taxon>
        <taxon>Dikarya</taxon>
        <taxon>Basidiomycota</taxon>
        <taxon>Agaricomycotina</taxon>
        <taxon>Agaricomycetes</taxon>
        <taxon>Agaricomycetidae</taxon>
        <taxon>Boletales</taxon>
        <taxon>Boletales incertae sedis</taxon>
        <taxon>Leucogyrophana</taxon>
    </lineage>
</organism>
<dbReference type="Proteomes" id="UP000053820">
    <property type="component" value="Unassembled WGS sequence"/>
</dbReference>
<evidence type="ECO:0000313" key="2">
    <source>
        <dbReference type="EMBL" id="KIJ58810.1"/>
    </source>
</evidence>
<gene>
    <name evidence="2" type="ORF">HYDPIDRAFT_171095</name>
</gene>
<proteinExistence type="predicted"/>
<accession>A0A0C9VME5</accession>
<evidence type="ECO:0000256" key="1">
    <source>
        <dbReference type="SAM" id="MobiDB-lite"/>
    </source>
</evidence>
<dbReference type="OrthoDB" id="2650093at2759"/>
<sequence>MSTQRSNAASRLRSRLGPLIYDCSETDFSSPERRKEKFRNMIGWSENSKGQWMYSQWRVEVLHRDYDGKRNVKTIFLNPKLMKVLSGIIRGANSVVAMSQDLPSTSGKNTETLDVIWGLDHTTPGMIAAAAVLTRWVASPDNCLKEHGSESGIRWIDDFEDYLDYLIKGLRERKSSVLNIFKEWDRVLFPNAANGLGGRQATPDRDEETREMMGALDKDSEPEGEGGDNDAGNVGPESEDD</sequence>
<protein>
    <submittedName>
        <fullName evidence="2">Uncharacterized protein</fullName>
    </submittedName>
</protein>
<keyword evidence="3" id="KW-1185">Reference proteome</keyword>
<dbReference type="EMBL" id="KN839909">
    <property type="protein sequence ID" value="KIJ58810.1"/>
    <property type="molecule type" value="Genomic_DNA"/>
</dbReference>
<feature type="compositionally biased region" description="Basic and acidic residues" evidence="1">
    <location>
        <begin position="202"/>
        <end position="221"/>
    </location>
</feature>
<name>A0A0C9VME5_9AGAM</name>
<reference evidence="2 3" key="1">
    <citation type="submission" date="2014-04" db="EMBL/GenBank/DDBJ databases">
        <title>Evolutionary Origins and Diversification of the Mycorrhizal Mutualists.</title>
        <authorList>
            <consortium name="DOE Joint Genome Institute"/>
            <consortium name="Mycorrhizal Genomics Consortium"/>
            <person name="Kohler A."/>
            <person name="Kuo A."/>
            <person name="Nagy L.G."/>
            <person name="Floudas D."/>
            <person name="Copeland A."/>
            <person name="Barry K.W."/>
            <person name="Cichocki N."/>
            <person name="Veneault-Fourrey C."/>
            <person name="LaButti K."/>
            <person name="Lindquist E.A."/>
            <person name="Lipzen A."/>
            <person name="Lundell T."/>
            <person name="Morin E."/>
            <person name="Murat C."/>
            <person name="Riley R."/>
            <person name="Ohm R."/>
            <person name="Sun H."/>
            <person name="Tunlid A."/>
            <person name="Henrissat B."/>
            <person name="Grigoriev I.V."/>
            <person name="Hibbett D.S."/>
            <person name="Martin F."/>
        </authorList>
    </citation>
    <scope>NUCLEOTIDE SEQUENCE [LARGE SCALE GENOMIC DNA]</scope>
    <source>
        <strain evidence="2 3">MD-312</strain>
    </source>
</reference>